<gene>
    <name evidence="4" type="ORF">NIOZUU157_00114</name>
</gene>
<proteinExistence type="predicted"/>
<keyword evidence="1" id="KW-0808">Transferase</keyword>
<dbReference type="PANTHER" id="PTHR13734:SF5">
    <property type="entry name" value="CCA TRNA NUCLEOTIDYLTRANSFERASE, MITOCHONDRIAL"/>
    <property type="match status" value="1"/>
</dbReference>
<accession>A0A7S9STT7</accession>
<dbReference type="Gene3D" id="3.30.460.10">
    <property type="entry name" value="Beta Polymerase, domain 2"/>
    <property type="match status" value="1"/>
</dbReference>
<sequence length="253" mass="29327">MYYIYNINKNGKMEHKIFEVGGCVRDEILGVHTKDIDFTFVLDNTDMTVEEGWNKMLSILESEGFKIFLKTPDCFTVRAMFPKGHEHEGLVADFVMSRKEVGVIPGTRKPILELGTLEDDLMRRDFTLNALCKDEKGNIIDMFNGVTDLNNRILRTPLPPMKTLMDDPLRMIRGLRFSITKGFTFDDELWECMQEPGLLRKLEDVVSQERIREEVTKMFKHDTLKSLNLLRTIPGLMEVILKDGMWLMPTTKK</sequence>
<dbReference type="Pfam" id="PF01743">
    <property type="entry name" value="PolyA_pol"/>
    <property type="match status" value="1"/>
</dbReference>
<dbReference type="SUPFAM" id="SSF81891">
    <property type="entry name" value="Poly A polymerase C-terminal region-like"/>
    <property type="match status" value="1"/>
</dbReference>
<dbReference type="GO" id="GO:0003723">
    <property type="term" value="F:RNA binding"/>
    <property type="evidence" value="ECO:0007669"/>
    <property type="project" value="UniProtKB-KW"/>
</dbReference>
<keyword evidence="2" id="KW-0694">RNA-binding</keyword>
<dbReference type="GO" id="GO:0001680">
    <property type="term" value="P:tRNA 3'-terminal CCA addition"/>
    <property type="evidence" value="ECO:0007669"/>
    <property type="project" value="TreeGrafter"/>
</dbReference>
<protein>
    <recommendedName>
        <fullName evidence="3">Poly A polymerase head domain-containing protein</fullName>
    </recommendedName>
</protein>
<dbReference type="SUPFAM" id="SSF81301">
    <property type="entry name" value="Nucleotidyltransferase"/>
    <property type="match status" value="1"/>
</dbReference>
<name>A0A7S9STT7_9VIRU</name>
<evidence type="ECO:0000256" key="1">
    <source>
        <dbReference type="ARBA" id="ARBA00022679"/>
    </source>
</evidence>
<organism evidence="4">
    <name type="scientific">Virus NIOZ-UU157</name>
    <dbReference type="NCBI Taxonomy" id="2763269"/>
    <lineage>
        <taxon>Viruses</taxon>
    </lineage>
</organism>
<dbReference type="InterPro" id="IPR043519">
    <property type="entry name" value="NT_sf"/>
</dbReference>
<dbReference type="Gene3D" id="1.10.3090.10">
    <property type="entry name" value="cca-adding enzyme, domain 2"/>
    <property type="match status" value="1"/>
</dbReference>
<evidence type="ECO:0000313" key="4">
    <source>
        <dbReference type="EMBL" id="QPI16231.1"/>
    </source>
</evidence>
<reference evidence="4" key="1">
    <citation type="submission" date="2020-08" db="EMBL/GenBank/DDBJ databases">
        <title>Bridging the membrane lipid divide: bacteria of the FCB group superphylum have the potential to synthesize archaeal ether lipids.</title>
        <authorList>
            <person name="Villanueva L."/>
            <person name="von Meijenfeldt F.A.B."/>
            <person name="Westbye A.B."/>
            <person name="Yadav S."/>
            <person name="Hopmans E.C."/>
            <person name="Dutilh B.E."/>
            <person name="Sinninghe Damste J.S."/>
        </authorList>
    </citation>
    <scope>NUCLEOTIDE SEQUENCE</scope>
    <source>
        <strain evidence="4">NIOZ-UU157</strain>
    </source>
</reference>
<dbReference type="InterPro" id="IPR002646">
    <property type="entry name" value="PolA_pol_head_dom"/>
</dbReference>
<dbReference type="GO" id="GO:0016779">
    <property type="term" value="F:nucleotidyltransferase activity"/>
    <property type="evidence" value="ECO:0007669"/>
    <property type="project" value="InterPro"/>
</dbReference>
<feature type="domain" description="Poly A polymerase head" evidence="3">
    <location>
        <begin position="19"/>
        <end position="155"/>
    </location>
</feature>
<evidence type="ECO:0000259" key="3">
    <source>
        <dbReference type="Pfam" id="PF01743"/>
    </source>
</evidence>
<dbReference type="EMBL" id="MW030544">
    <property type="protein sequence ID" value="QPI16231.1"/>
    <property type="molecule type" value="Genomic_DNA"/>
</dbReference>
<dbReference type="PANTHER" id="PTHR13734">
    <property type="entry name" value="TRNA-NUCLEOTIDYLTRANSFERASE"/>
    <property type="match status" value="1"/>
</dbReference>
<evidence type="ECO:0000256" key="2">
    <source>
        <dbReference type="ARBA" id="ARBA00022884"/>
    </source>
</evidence>